<evidence type="ECO:0000256" key="1">
    <source>
        <dbReference type="SAM" id="Phobius"/>
    </source>
</evidence>
<evidence type="ECO:0000313" key="2">
    <source>
        <dbReference type="EMBL" id="KHA75332.1"/>
    </source>
</evidence>
<reference evidence="2 3" key="1">
    <citation type="submission" date="2014-10" db="EMBL/GenBank/DDBJ databases">
        <title>Draft genome sequence of Pseudomonas chlororaphis EA105.</title>
        <authorList>
            <person name="McCully L.M."/>
            <person name="Bitzer A.S."/>
            <person name="Spence C."/>
            <person name="Bais H."/>
            <person name="Silby M.W."/>
        </authorList>
    </citation>
    <scope>NUCLEOTIDE SEQUENCE [LARGE SCALE GENOMIC DNA]</scope>
    <source>
        <strain evidence="2 3">EA105</strain>
    </source>
</reference>
<dbReference type="AlphaFoldDB" id="A0A0A6DKX0"/>
<keyword evidence="1" id="KW-0472">Membrane</keyword>
<name>A0A0A6DKX0_9PSED</name>
<dbReference type="OrthoDB" id="6934807at2"/>
<keyword evidence="1" id="KW-0812">Transmembrane</keyword>
<feature type="transmembrane region" description="Helical" evidence="1">
    <location>
        <begin position="16"/>
        <end position="34"/>
    </location>
</feature>
<proteinExistence type="predicted"/>
<protein>
    <submittedName>
        <fullName evidence="2">Uncharacterized protein</fullName>
    </submittedName>
</protein>
<dbReference type="EMBL" id="JSFK01000001">
    <property type="protein sequence ID" value="KHA75332.1"/>
    <property type="molecule type" value="Genomic_DNA"/>
</dbReference>
<comment type="caution">
    <text evidence="2">The sequence shown here is derived from an EMBL/GenBank/DDBJ whole genome shotgun (WGS) entry which is preliminary data.</text>
</comment>
<sequence length="284" mass="32757">MLRMSRKPWAKWFKKFLKYGLLIYVCYCVVDFYIREEQVAEAMAIYYADQEACQKKLASMKQVPILGGSYVDKTLVPEFYVGMPELSNKKACLANTLKGHFWWTGTGIRSYHDQSVKPTPESWRLYKVTAGLYTKKETTEPHERGYRHVNWPDELIVKLTNYPGLEIWLDAQPPHFKNVDSVRTFVITGWPRRDGTPRLIDCDGLIRPASEEQLTDEKLARLSRAELESLDFGKLNFFCTVKLDSFDFAGGHGSVDLGLSSLREAPEMLKFLSDYLSRSVITRK</sequence>
<evidence type="ECO:0000313" key="3">
    <source>
        <dbReference type="Proteomes" id="UP000030564"/>
    </source>
</evidence>
<dbReference type="PATRIC" id="fig|587753.9.peg.693"/>
<organism evidence="2 3">
    <name type="scientific">Pseudomonas chlororaphis</name>
    <dbReference type="NCBI Taxonomy" id="587753"/>
    <lineage>
        <taxon>Bacteria</taxon>
        <taxon>Pseudomonadati</taxon>
        <taxon>Pseudomonadota</taxon>
        <taxon>Gammaproteobacteria</taxon>
        <taxon>Pseudomonadales</taxon>
        <taxon>Pseudomonadaceae</taxon>
        <taxon>Pseudomonas</taxon>
    </lineage>
</organism>
<gene>
    <name evidence="2" type="ORF">NZ35_03375</name>
</gene>
<dbReference type="Proteomes" id="UP000030564">
    <property type="component" value="Unassembled WGS sequence"/>
</dbReference>
<keyword evidence="1" id="KW-1133">Transmembrane helix</keyword>
<accession>A0A0A6DKX0</accession>